<dbReference type="InterPro" id="IPR001387">
    <property type="entry name" value="Cro/C1-type_HTH"/>
</dbReference>
<dbReference type="Proteomes" id="UP000284543">
    <property type="component" value="Unassembled WGS sequence"/>
</dbReference>
<organism evidence="2 3">
    <name type="scientific">Enterocloster bolteae</name>
    <dbReference type="NCBI Taxonomy" id="208479"/>
    <lineage>
        <taxon>Bacteria</taxon>
        <taxon>Bacillati</taxon>
        <taxon>Bacillota</taxon>
        <taxon>Clostridia</taxon>
        <taxon>Lachnospirales</taxon>
        <taxon>Lachnospiraceae</taxon>
        <taxon>Enterocloster</taxon>
    </lineage>
</organism>
<sequence>MTERKLSTLGYLMDRLGLSTAALARRLHVDASLVSKWRSGSRRLSAKSVYFDEVCRMLLEQNPMALTDALRSLVPLEEPKREEGERGKRGDGSLSEAEGIWGTEGISGTGGSSGTEELLYRVLNDRHFTVPKAFTIRAEALCTAEIAIYTSGEGRRQAISDLLEIAEAMETPGELFYVDSEQTGWLLEDTAYAREWVVRMVRLLDRGFVFKAALHFSVSVDKFVAFFQLCSPLIFHRNARWYYHQYYDENIYWFSFFILEHAMSIAGMSMSPEQTSATVYTDAYSILQHRNVVEMVLTSCRPMFSDLSMGLGAEAARMLREQGRAGETLFSYLPAPAFMSAGEQLFDDILRDNEITGAAASRLREINRQLRGLVENQLTGGQGEFIQILQLGEMEHRADTCFISTSLSLLGKRKVVVSPAHYARGLRELALRLEAFPAYRLFLAADADDIRIPAMNCWCRGTSWMVQMDCEGFRLCREPTLCGAAYTTLEQGWRRVPPGRKDPAAVRAVLERLIERLEK</sequence>
<dbReference type="RefSeq" id="WP_118018048.1">
    <property type="nucleotide sequence ID" value="NZ_CAUHGS010000002.1"/>
</dbReference>
<accession>A0A412ZBK1</accession>
<dbReference type="EMBL" id="QRZM01000002">
    <property type="protein sequence ID" value="RGV77492.1"/>
    <property type="molecule type" value="Genomic_DNA"/>
</dbReference>
<protein>
    <submittedName>
        <fullName evidence="2">Uncharacterized protein</fullName>
    </submittedName>
</protein>
<evidence type="ECO:0000313" key="3">
    <source>
        <dbReference type="Proteomes" id="UP000284543"/>
    </source>
</evidence>
<feature type="compositionally biased region" description="Basic and acidic residues" evidence="1">
    <location>
        <begin position="77"/>
        <end position="91"/>
    </location>
</feature>
<feature type="region of interest" description="Disordered" evidence="1">
    <location>
        <begin position="76"/>
        <end position="113"/>
    </location>
</feature>
<dbReference type="AlphaFoldDB" id="A0A412ZBK1"/>
<comment type="caution">
    <text evidence="2">The sequence shown here is derived from an EMBL/GenBank/DDBJ whole genome shotgun (WGS) entry which is preliminary data.</text>
</comment>
<name>A0A412ZBK1_9FIRM</name>
<proteinExistence type="predicted"/>
<dbReference type="CDD" id="cd00093">
    <property type="entry name" value="HTH_XRE"/>
    <property type="match status" value="1"/>
</dbReference>
<evidence type="ECO:0000313" key="2">
    <source>
        <dbReference type="EMBL" id="RGV77492.1"/>
    </source>
</evidence>
<gene>
    <name evidence="2" type="ORF">DWW02_07440</name>
</gene>
<reference evidence="2 3" key="1">
    <citation type="submission" date="2018-08" db="EMBL/GenBank/DDBJ databases">
        <title>A genome reference for cultivated species of the human gut microbiota.</title>
        <authorList>
            <person name="Zou Y."/>
            <person name="Xue W."/>
            <person name="Luo G."/>
        </authorList>
    </citation>
    <scope>NUCLEOTIDE SEQUENCE [LARGE SCALE GENOMIC DNA]</scope>
    <source>
        <strain evidence="2 3">AF14-18</strain>
    </source>
</reference>
<evidence type="ECO:0000256" key="1">
    <source>
        <dbReference type="SAM" id="MobiDB-lite"/>
    </source>
</evidence>